<dbReference type="NCBIfam" id="NF005968">
    <property type="entry name" value="PRK08057.1-2"/>
    <property type="match status" value="1"/>
</dbReference>
<dbReference type="PANTHER" id="PTHR36925">
    <property type="entry name" value="COBALT-PRECORRIN-6A REDUCTASE"/>
    <property type="match status" value="1"/>
</dbReference>
<dbReference type="EMBL" id="PDJC01000001">
    <property type="protein sequence ID" value="PFG17895.1"/>
    <property type="molecule type" value="Genomic_DNA"/>
</dbReference>
<reference evidence="4 5" key="1">
    <citation type="submission" date="2017-10" db="EMBL/GenBank/DDBJ databases">
        <title>Sequencing the genomes of 1000 actinobacteria strains.</title>
        <authorList>
            <person name="Klenk H.-P."/>
        </authorList>
    </citation>
    <scope>NUCLEOTIDE SEQUENCE [LARGE SCALE GENOMIC DNA]</scope>
    <source>
        <strain evidence="4 5">DSM 15597</strain>
    </source>
</reference>
<evidence type="ECO:0000256" key="2">
    <source>
        <dbReference type="ARBA" id="ARBA00022573"/>
    </source>
</evidence>
<sequence length="247" mass="25744">MSVLLLGGTAEARALADVLVGQGIDVVSSLAGALASVRLPPGQVRVGGFGGADGLADYLRERLIESVIDATHPFAARISAHAALACAATSTPLLRLERPSWAERPDASGWCWVDDLAAARTAAGERGRRIFLAVGRQGLAELADWTDRTIVARVVEPPAVALPTNWQLVAARGPFSVAEERALFAGHRVEVLVAKDSGGPTTAKLDAAAELGVAVVMVRRPPAPDGVAAVASVAEAQQWLAQTRRSR</sequence>
<dbReference type="Pfam" id="PF02571">
    <property type="entry name" value="CbiJ"/>
    <property type="match status" value="1"/>
</dbReference>
<evidence type="ECO:0000256" key="1">
    <source>
        <dbReference type="ARBA" id="ARBA00004953"/>
    </source>
</evidence>
<keyword evidence="3" id="KW-0560">Oxidoreductase</keyword>
<organism evidence="4 5">
    <name type="scientific">Propionicimonas paludicola</name>
    <dbReference type="NCBI Taxonomy" id="185243"/>
    <lineage>
        <taxon>Bacteria</taxon>
        <taxon>Bacillati</taxon>
        <taxon>Actinomycetota</taxon>
        <taxon>Actinomycetes</taxon>
        <taxon>Propionibacteriales</taxon>
        <taxon>Nocardioidaceae</taxon>
        <taxon>Propionicimonas</taxon>
    </lineage>
</organism>
<protein>
    <submittedName>
        <fullName evidence="4">Precorrin-6A reductase</fullName>
    </submittedName>
</protein>
<dbReference type="UniPathway" id="UPA00148"/>
<name>A0A2A9CV26_9ACTN</name>
<dbReference type="Proteomes" id="UP000226079">
    <property type="component" value="Unassembled WGS sequence"/>
</dbReference>
<evidence type="ECO:0000256" key="3">
    <source>
        <dbReference type="ARBA" id="ARBA00023002"/>
    </source>
</evidence>
<proteinExistence type="predicted"/>
<dbReference type="OrthoDB" id="5183775at2"/>
<dbReference type="RefSeq" id="WP_098461288.1">
    <property type="nucleotide sequence ID" value="NZ_PDJC01000001.1"/>
</dbReference>
<dbReference type="PANTHER" id="PTHR36925:SF1">
    <property type="entry name" value="COBALT-PRECORRIN-6A REDUCTASE"/>
    <property type="match status" value="1"/>
</dbReference>
<accession>A0A2A9CV26</accession>
<gene>
    <name evidence="4" type="ORF">ATK74_2472</name>
</gene>
<keyword evidence="2" id="KW-0169">Cobalamin biosynthesis</keyword>
<dbReference type="AlphaFoldDB" id="A0A2A9CV26"/>
<evidence type="ECO:0000313" key="4">
    <source>
        <dbReference type="EMBL" id="PFG17895.1"/>
    </source>
</evidence>
<dbReference type="GO" id="GO:0016994">
    <property type="term" value="F:precorrin-6A reductase activity"/>
    <property type="evidence" value="ECO:0007669"/>
    <property type="project" value="InterPro"/>
</dbReference>
<dbReference type="PROSITE" id="PS51014">
    <property type="entry name" value="COBK_CBIJ"/>
    <property type="match status" value="1"/>
</dbReference>
<comment type="caution">
    <text evidence="4">The sequence shown here is derived from an EMBL/GenBank/DDBJ whole genome shotgun (WGS) entry which is preliminary data.</text>
</comment>
<keyword evidence="5" id="KW-1185">Reference proteome</keyword>
<dbReference type="GO" id="GO:0009236">
    <property type="term" value="P:cobalamin biosynthetic process"/>
    <property type="evidence" value="ECO:0007669"/>
    <property type="project" value="UniProtKB-UniPathway"/>
</dbReference>
<dbReference type="InterPro" id="IPR003723">
    <property type="entry name" value="Precorrin-6x_reduct"/>
</dbReference>
<comment type="pathway">
    <text evidence="1">Cofactor biosynthesis; adenosylcobalamin biosynthesis.</text>
</comment>
<dbReference type="NCBIfam" id="TIGR00715">
    <property type="entry name" value="precor6x_red"/>
    <property type="match status" value="1"/>
</dbReference>
<evidence type="ECO:0000313" key="5">
    <source>
        <dbReference type="Proteomes" id="UP000226079"/>
    </source>
</evidence>